<dbReference type="InterPro" id="IPR005158">
    <property type="entry name" value="BTAD"/>
</dbReference>
<dbReference type="InterPro" id="IPR001867">
    <property type="entry name" value="OmpR/PhoB-type_DNA-bd"/>
</dbReference>
<dbReference type="InterPro" id="IPR002182">
    <property type="entry name" value="NB-ARC"/>
</dbReference>
<dbReference type="InterPro" id="IPR011990">
    <property type="entry name" value="TPR-like_helical_dom_sf"/>
</dbReference>
<dbReference type="Proteomes" id="UP000733379">
    <property type="component" value="Unassembled WGS sequence"/>
</dbReference>
<dbReference type="Pfam" id="PF00486">
    <property type="entry name" value="Trans_reg_C"/>
    <property type="match status" value="1"/>
</dbReference>
<dbReference type="SUPFAM" id="SSF48452">
    <property type="entry name" value="TPR-like"/>
    <property type="match status" value="1"/>
</dbReference>
<keyword evidence="2" id="KW-0805">Transcription regulation</keyword>
<evidence type="ECO:0000313" key="7">
    <source>
        <dbReference type="EMBL" id="MBU3065408.1"/>
    </source>
</evidence>
<evidence type="ECO:0000259" key="6">
    <source>
        <dbReference type="PROSITE" id="PS51755"/>
    </source>
</evidence>
<dbReference type="Pfam" id="PF03704">
    <property type="entry name" value="BTAD"/>
    <property type="match status" value="1"/>
</dbReference>
<evidence type="ECO:0000256" key="4">
    <source>
        <dbReference type="ARBA" id="ARBA00023163"/>
    </source>
</evidence>
<dbReference type="InterPro" id="IPR016032">
    <property type="entry name" value="Sig_transdc_resp-reg_C-effctor"/>
</dbReference>
<dbReference type="PANTHER" id="PTHR35807">
    <property type="entry name" value="TRANSCRIPTIONAL REGULATOR REDD-RELATED"/>
    <property type="match status" value="1"/>
</dbReference>
<dbReference type="Gene3D" id="1.25.40.10">
    <property type="entry name" value="Tetratricopeptide repeat domain"/>
    <property type="match status" value="1"/>
</dbReference>
<keyword evidence="4" id="KW-0804">Transcription</keyword>
<dbReference type="SUPFAM" id="SSF52540">
    <property type="entry name" value="P-loop containing nucleoside triphosphate hydrolases"/>
    <property type="match status" value="1"/>
</dbReference>
<evidence type="ECO:0000256" key="1">
    <source>
        <dbReference type="ARBA" id="ARBA00005820"/>
    </source>
</evidence>
<feature type="domain" description="OmpR/PhoB-type" evidence="6">
    <location>
        <begin position="8"/>
        <end position="114"/>
    </location>
</feature>
<feature type="DNA-binding region" description="OmpR/PhoB-type" evidence="5">
    <location>
        <begin position="8"/>
        <end position="114"/>
    </location>
</feature>
<gene>
    <name evidence="7" type="ORF">KO481_28255</name>
</gene>
<dbReference type="CDD" id="cd15831">
    <property type="entry name" value="BTAD"/>
    <property type="match status" value="1"/>
</dbReference>
<comment type="caution">
    <text evidence="7">The sequence shown here is derived from an EMBL/GenBank/DDBJ whole genome shotgun (WGS) entry which is preliminary data.</text>
</comment>
<dbReference type="InterPro" id="IPR027417">
    <property type="entry name" value="P-loop_NTPase"/>
</dbReference>
<dbReference type="EMBL" id="JAHKNI010000010">
    <property type="protein sequence ID" value="MBU3065408.1"/>
    <property type="molecule type" value="Genomic_DNA"/>
</dbReference>
<dbReference type="Pfam" id="PF00931">
    <property type="entry name" value="NB-ARC"/>
    <property type="match status" value="1"/>
</dbReference>
<evidence type="ECO:0000313" key="8">
    <source>
        <dbReference type="Proteomes" id="UP000733379"/>
    </source>
</evidence>
<dbReference type="InterPro" id="IPR036388">
    <property type="entry name" value="WH-like_DNA-bd_sf"/>
</dbReference>
<dbReference type="SUPFAM" id="SSF46894">
    <property type="entry name" value="C-terminal effector domain of the bipartite response regulators"/>
    <property type="match status" value="1"/>
</dbReference>
<name>A0ABS6B5L4_9NOCA</name>
<keyword evidence="8" id="KW-1185">Reference proteome</keyword>
<dbReference type="Gene3D" id="1.10.10.10">
    <property type="entry name" value="Winged helix-like DNA-binding domain superfamily/Winged helix DNA-binding domain"/>
    <property type="match status" value="2"/>
</dbReference>
<evidence type="ECO:0000256" key="3">
    <source>
        <dbReference type="ARBA" id="ARBA00023125"/>
    </source>
</evidence>
<evidence type="ECO:0000256" key="2">
    <source>
        <dbReference type="ARBA" id="ARBA00023015"/>
    </source>
</evidence>
<keyword evidence="3 5" id="KW-0238">DNA-binding</keyword>
<reference evidence="7 8" key="1">
    <citation type="submission" date="2021-06" db="EMBL/GenBank/DDBJ databases">
        <title>Actinomycetes sequencing.</title>
        <authorList>
            <person name="Shan Q."/>
        </authorList>
    </citation>
    <scope>NUCLEOTIDE SEQUENCE [LARGE SCALE GENOMIC DNA]</scope>
    <source>
        <strain evidence="7 8">NEAU-G5</strain>
    </source>
</reference>
<dbReference type="InterPro" id="IPR003593">
    <property type="entry name" value="AAA+_ATPase"/>
</dbReference>
<dbReference type="PANTHER" id="PTHR35807:SF1">
    <property type="entry name" value="TRANSCRIPTIONAL REGULATOR REDD"/>
    <property type="match status" value="1"/>
</dbReference>
<proteinExistence type="inferred from homology"/>
<comment type="similarity">
    <text evidence="1">Belongs to the AfsR/DnrI/RedD regulatory family.</text>
</comment>
<dbReference type="SMART" id="SM00862">
    <property type="entry name" value="Trans_reg_C"/>
    <property type="match status" value="1"/>
</dbReference>
<dbReference type="Gene3D" id="3.40.50.300">
    <property type="entry name" value="P-loop containing nucleotide triphosphate hydrolases"/>
    <property type="match status" value="1"/>
</dbReference>
<sequence length="812" mass="87880">MTIMWQSPDIHEVESDVLRLSMLGPVEVWMGERRLDITAPQTLAVLAILAAEPGRTLSTTQLAARLWADQPPTSAANVLRNHVHGMRRQFDAYGHAGAGAEWLGSTLGGYRLGLPVESDVGQVERLIAAAEADRSAGAAEEANEKLAAAQQLWRGDPLIGLPGPWAEKERARLDGLRAALGEATISVALDLGRYPAAVAELEALVRAEPHGERWHELLMVALYRAGRRVDALEVYRNARRLLADELGLEPGPRMTRLHQQILSAEPPIVAGESRSPDSEFHSPRIPAQLPPDVADFVGREDLVQELTEALSANCDRRQAVAITGMGGIGKTTLAIHLAHRVRDHYPDGVLYLDLGGMDEQPREADTLIEVASRSFGVELSELSLDPAERTSLWRELIASRRVLLVLDNAHNVDQLAPLLPSTGQAGVVVTSRSSLAEMFDARLVPLDVLTPDEAWMLLERMVSARRLAQESDAAHEILRQCGYLPVSLRTIGARLASRPAWTLAAVAERLAEGRDRLAELVVGNICVEEVFQTSYRRLDPELSRAFVLIGFCDAPHLSVAAIAALLDRDRTAAERLCETLVDSGMLQTSELGRYRQHDLLRLFARGVADAALRRERPQALHRLVDFYLASAKNLVELRDPGMGTDHYAVTSSAGQRFTDERHCAAWVAAERSGLVALYRQVADHPDARTRTLAVDLALAVVIWGDAGEHTPEVAQAVEALGRTAGNDGDGRTLARAQLAAAGARLIGAGDPVAARTVRTIGGVLHDVGDVVGAILAEQVLSRATNLRGPVEGAEARYRRAPSGRAAGTATCS</sequence>
<dbReference type="SMART" id="SM01043">
    <property type="entry name" value="BTAD"/>
    <property type="match status" value="1"/>
</dbReference>
<dbReference type="SMART" id="SM00382">
    <property type="entry name" value="AAA"/>
    <property type="match status" value="1"/>
</dbReference>
<evidence type="ECO:0000256" key="5">
    <source>
        <dbReference type="PROSITE-ProRule" id="PRU01091"/>
    </source>
</evidence>
<organism evidence="7 8">
    <name type="scientific">Nocardia albiluteola</name>
    <dbReference type="NCBI Taxonomy" id="2842303"/>
    <lineage>
        <taxon>Bacteria</taxon>
        <taxon>Bacillati</taxon>
        <taxon>Actinomycetota</taxon>
        <taxon>Actinomycetes</taxon>
        <taxon>Mycobacteriales</taxon>
        <taxon>Nocardiaceae</taxon>
        <taxon>Nocardia</taxon>
    </lineage>
</organism>
<dbReference type="InterPro" id="IPR051677">
    <property type="entry name" value="AfsR-DnrI-RedD_regulator"/>
</dbReference>
<dbReference type="PROSITE" id="PS51755">
    <property type="entry name" value="OMPR_PHOB"/>
    <property type="match status" value="1"/>
</dbReference>
<protein>
    <submittedName>
        <fullName evidence="7">Winged helix-turn-helix domain-containing protein</fullName>
    </submittedName>
</protein>
<dbReference type="PRINTS" id="PR00364">
    <property type="entry name" value="DISEASERSIST"/>
</dbReference>
<accession>A0ABS6B5L4</accession>